<evidence type="ECO:0000256" key="2">
    <source>
        <dbReference type="ARBA" id="ARBA00023149"/>
    </source>
</evidence>
<dbReference type="InterPro" id="IPR036866">
    <property type="entry name" value="RibonucZ/Hydroxyglut_hydro"/>
</dbReference>
<gene>
    <name evidence="4" type="primary">PDE1</name>
    <name evidence="4" type="ORF">MCUN1_000162</name>
</gene>
<dbReference type="CDD" id="cd07735">
    <property type="entry name" value="class_II_PDE_MBL-fold"/>
    <property type="match status" value="1"/>
</dbReference>
<dbReference type="PANTHER" id="PTHR28283:SF1">
    <property type="entry name" value="3',5'-CYCLIC-NUCLEOTIDE PHOSPHODIESTERASE 1"/>
    <property type="match status" value="1"/>
</dbReference>
<accession>A0AAF0EQG4</accession>
<comment type="similarity">
    <text evidence="3">Belongs to the cyclic nucleotide phosphodiesterase class-II family.</text>
</comment>
<dbReference type="EC" id="3.1.4.17" evidence="4"/>
<name>A0AAF0EQG4_9BASI</name>
<evidence type="ECO:0000313" key="4">
    <source>
        <dbReference type="EMBL" id="WFD33349.1"/>
    </source>
</evidence>
<keyword evidence="5" id="KW-1185">Reference proteome</keyword>
<dbReference type="PANTHER" id="PTHR28283">
    <property type="entry name" value="3',5'-CYCLIC-NUCLEOTIDE PHOSPHODIESTERASE 1"/>
    <property type="match status" value="1"/>
</dbReference>
<dbReference type="GO" id="GO:0004115">
    <property type="term" value="F:3',5'-cyclic-AMP phosphodiesterase activity"/>
    <property type="evidence" value="ECO:0007669"/>
    <property type="project" value="InterPro"/>
</dbReference>
<dbReference type="Gene3D" id="3.60.15.10">
    <property type="entry name" value="Ribonuclease Z/Hydroxyacylglutathione hydrolase-like"/>
    <property type="match status" value="1"/>
</dbReference>
<dbReference type="InterPro" id="IPR000396">
    <property type="entry name" value="Pdiesterase2"/>
</dbReference>
<keyword evidence="2" id="KW-0114">cAMP</keyword>
<organism evidence="4 5">
    <name type="scientific">Malassezia cuniculi</name>
    <dbReference type="NCBI Taxonomy" id="948313"/>
    <lineage>
        <taxon>Eukaryota</taxon>
        <taxon>Fungi</taxon>
        <taxon>Dikarya</taxon>
        <taxon>Basidiomycota</taxon>
        <taxon>Ustilaginomycotina</taxon>
        <taxon>Malasseziomycetes</taxon>
        <taxon>Malasseziales</taxon>
        <taxon>Malasseziaceae</taxon>
        <taxon>Malassezia</taxon>
    </lineage>
</organism>
<evidence type="ECO:0000256" key="1">
    <source>
        <dbReference type="ARBA" id="ARBA00022801"/>
    </source>
</evidence>
<sequence length="404" mass="44536">MAAAEETSSDGPKPDEYAERKPAFTVVCLGVGGGPLETNCSCYLMKPTDATWEESTFMVEGGSFLGTLASLLRDAGKPDSPFYDVSCDENDDEDVRAGKFNALIRSALISHGHLDHIFGLVLASAAQRGQRPIYGTDDTLQTIRGMFNGRHWPPLASFDATDPLALYHLRRLFCKQTEIIAPNVQVTPFSVSHGKSLIPPEEGSEKAEAVPGDSNKLFGKDVVDMPSTAFLLTNTRLERDVLFFGDVESDETGNTMTNHNVWLSVAHLFVKKRLSTIFIECSYTDAQPRDMLFGHFCPKLLYQDLRDFARCVVAYRKTGNAESTDVTDEECIGALSGLRCVIIHVKGLVIDCTKFLNRNHNLCTSYEGAPLFTQAIAAQISDHEAEGRLGVRFHIAKRGERLEC</sequence>
<dbReference type="GO" id="GO:1902660">
    <property type="term" value="P:negative regulation of glucose mediated signaling pathway"/>
    <property type="evidence" value="ECO:0007669"/>
    <property type="project" value="TreeGrafter"/>
</dbReference>
<dbReference type="PRINTS" id="PR00388">
    <property type="entry name" value="PDIESTERASE2"/>
</dbReference>
<dbReference type="GO" id="GO:0047555">
    <property type="term" value="F:3',5'-cyclic-GMP phosphodiesterase activity"/>
    <property type="evidence" value="ECO:0007669"/>
    <property type="project" value="TreeGrafter"/>
</dbReference>
<dbReference type="GO" id="GO:0006198">
    <property type="term" value="P:cAMP catabolic process"/>
    <property type="evidence" value="ECO:0007669"/>
    <property type="project" value="InterPro"/>
</dbReference>
<dbReference type="EMBL" id="CP119877">
    <property type="protein sequence ID" value="WFD33349.1"/>
    <property type="molecule type" value="Genomic_DNA"/>
</dbReference>
<dbReference type="PROSITE" id="PS00607">
    <property type="entry name" value="PDEASE_II"/>
    <property type="match status" value="1"/>
</dbReference>
<dbReference type="AlphaFoldDB" id="A0AAF0EQG4"/>
<dbReference type="InterPro" id="IPR024225">
    <property type="entry name" value="cAMP-PdiesteraseII_CS"/>
</dbReference>
<dbReference type="Proteomes" id="UP001219933">
    <property type="component" value="Chromosome 1"/>
</dbReference>
<protein>
    <submittedName>
        <fullName evidence="4">3',5'-cyclic-nucleotide phosphodiesterase</fullName>
        <ecNumber evidence="4">3.1.4.17</ecNumber>
    </submittedName>
</protein>
<reference evidence="4" key="1">
    <citation type="submission" date="2023-03" db="EMBL/GenBank/DDBJ databases">
        <title>Mating type loci evolution in Malassezia.</title>
        <authorList>
            <person name="Coelho M.A."/>
        </authorList>
    </citation>
    <scope>NUCLEOTIDE SEQUENCE</scope>
    <source>
        <strain evidence="4">CBS 11721</strain>
    </source>
</reference>
<dbReference type="SUPFAM" id="SSF56281">
    <property type="entry name" value="Metallo-hydrolase/oxidoreductase"/>
    <property type="match status" value="1"/>
</dbReference>
<dbReference type="Pfam" id="PF02112">
    <property type="entry name" value="PDEase_II"/>
    <property type="match status" value="1"/>
</dbReference>
<evidence type="ECO:0000256" key="3">
    <source>
        <dbReference type="ARBA" id="ARBA00025762"/>
    </source>
</evidence>
<evidence type="ECO:0000313" key="5">
    <source>
        <dbReference type="Proteomes" id="UP001219933"/>
    </source>
</evidence>
<keyword evidence="1 4" id="KW-0378">Hydrolase</keyword>
<proteinExistence type="inferred from homology"/>